<keyword evidence="2" id="KW-1185">Reference proteome</keyword>
<evidence type="ECO:0000313" key="2">
    <source>
        <dbReference type="Proteomes" id="UP001301769"/>
    </source>
</evidence>
<gene>
    <name evidence="1" type="ORF">QBC37DRAFT_162825</name>
</gene>
<comment type="caution">
    <text evidence="1">The sequence shown here is derived from an EMBL/GenBank/DDBJ whole genome shotgun (WGS) entry which is preliminary data.</text>
</comment>
<dbReference type="EMBL" id="MU858619">
    <property type="protein sequence ID" value="KAK4205925.1"/>
    <property type="molecule type" value="Genomic_DNA"/>
</dbReference>
<dbReference type="InterPro" id="IPR027417">
    <property type="entry name" value="P-loop_NTPase"/>
</dbReference>
<protein>
    <submittedName>
        <fullName evidence="1">Uncharacterized protein</fullName>
    </submittedName>
</protein>
<reference evidence="1" key="2">
    <citation type="submission" date="2023-05" db="EMBL/GenBank/DDBJ databases">
        <authorList>
            <consortium name="Lawrence Berkeley National Laboratory"/>
            <person name="Steindorff A."/>
            <person name="Hensen N."/>
            <person name="Bonometti L."/>
            <person name="Westerberg I."/>
            <person name="Brannstrom I.O."/>
            <person name="Guillou S."/>
            <person name="Cros-Aarteil S."/>
            <person name="Calhoun S."/>
            <person name="Haridas S."/>
            <person name="Kuo A."/>
            <person name="Mondo S."/>
            <person name="Pangilinan J."/>
            <person name="Riley R."/>
            <person name="Labutti K."/>
            <person name="Andreopoulos B."/>
            <person name="Lipzen A."/>
            <person name="Chen C."/>
            <person name="Yanf M."/>
            <person name="Daum C."/>
            <person name="Ng V."/>
            <person name="Clum A."/>
            <person name="Ohm R."/>
            <person name="Martin F."/>
            <person name="Silar P."/>
            <person name="Natvig D."/>
            <person name="Lalanne C."/>
            <person name="Gautier V."/>
            <person name="Ament-Velasquez S.L."/>
            <person name="Kruys A."/>
            <person name="Hutchinson M.I."/>
            <person name="Powell A.J."/>
            <person name="Barry K."/>
            <person name="Miller A.N."/>
            <person name="Grigoriev I.V."/>
            <person name="Debuchy R."/>
            <person name="Gladieux P."/>
            <person name="Thoren M.H."/>
            <person name="Johannesson H."/>
        </authorList>
    </citation>
    <scope>NUCLEOTIDE SEQUENCE</scope>
    <source>
        <strain evidence="1">PSN293</strain>
    </source>
</reference>
<organism evidence="1 2">
    <name type="scientific">Rhypophila decipiens</name>
    <dbReference type="NCBI Taxonomy" id="261697"/>
    <lineage>
        <taxon>Eukaryota</taxon>
        <taxon>Fungi</taxon>
        <taxon>Dikarya</taxon>
        <taxon>Ascomycota</taxon>
        <taxon>Pezizomycotina</taxon>
        <taxon>Sordariomycetes</taxon>
        <taxon>Sordariomycetidae</taxon>
        <taxon>Sordariales</taxon>
        <taxon>Naviculisporaceae</taxon>
        <taxon>Rhypophila</taxon>
    </lineage>
</organism>
<accession>A0AAN6XUR8</accession>
<reference evidence="1" key="1">
    <citation type="journal article" date="2023" name="Mol. Phylogenet. Evol.">
        <title>Genome-scale phylogeny and comparative genomics of the fungal order Sordariales.</title>
        <authorList>
            <person name="Hensen N."/>
            <person name="Bonometti L."/>
            <person name="Westerberg I."/>
            <person name="Brannstrom I.O."/>
            <person name="Guillou S."/>
            <person name="Cros-Aarteil S."/>
            <person name="Calhoun S."/>
            <person name="Haridas S."/>
            <person name="Kuo A."/>
            <person name="Mondo S."/>
            <person name="Pangilinan J."/>
            <person name="Riley R."/>
            <person name="LaButti K."/>
            <person name="Andreopoulos B."/>
            <person name="Lipzen A."/>
            <person name="Chen C."/>
            <person name="Yan M."/>
            <person name="Daum C."/>
            <person name="Ng V."/>
            <person name="Clum A."/>
            <person name="Steindorff A."/>
            <person name="Ohm R.A."/>
            <person name="Martin F."/>
            <person name="Silar P."/>
            <person name="Natvig D.O."/>
            <person name="Lalanne C."/>
            <person name="Gautier V."/>
            <person name="Ament-Velasquez S.L."/>
            <person name="Kruys A."/>
            <person name="Hutchinson M.I."/>
            <person name="Powell A.J."/>
            <person name="Barry K."/>
            <person name="Miller A.N."/>
            <person name="Grigoriev I.V."/>
            <person name="Debuchy R."/>
            <person name="Gladieux P."/>
            <person name="Hiltunen Thoren M."/>
            <person name="Johannesson H."/>
        </authorList>
    </citation>
    <scope>NUCLEOTIDE SEQUENCE</scope>
    <source>
        <strain evidence="1">PSN293</strain>
    </source>
</reference>
<proteinExistence type="predicted"/>
<dbReference type="Proteomes" id="UP001301769">
    <property type="component" value="Unassembled WGS sequence"/>
</dbReference>
<evidence type="ECO:0000313" key="1">
    <source>
        <dbReference type="EMBL" id="KAK4205925.1"/>
    </source>
</evidence>
<dbReference type="AlphaFoldDB" id="A0AAN6XUR8"/>
<sequence length="155" mass="17108">MTVREEMESMPSWLLILDNADDLALFGAGQTPHNTPHGQNDGPTSLYNYVPQGGTGTWTVLWTSRDERIVGTLVGSRRGIPMGQMERVEAKELLKTSRNETISNEEAVDAEKLLEELQWLPLAISQAGAYLRRTSMSMRGCLSKLSEGKKTMAGP</sequence>
<dbReference type="SUPFAM" id="SSF52540">
    <property type="entry name" value="P-loop containing nucleoside triphosphate hydrolases"/>
    <property type="match status" value="1"/>
</dbReference>
<name>A0AAN6XUR8_9PEZI</name>